<dbReference type="InterPro" id="IPR000620">
    <property type="entry name" value="EamA_dom"/>
</dbReference>
<dbReference type="PANTHER" id="PTHR42920:SF11">
    <property type="entry name" value="INNER MEMBRANE PROTEIN YTFF"/>
    <property type="match status" value="1"/>
</dbReference>
<dbReference type="SUPFAM" id="SSF103481">
    <property type="entry name" value="Multidrug resistance efflux transporter EmrE"/>
    <property type="match status" value="2"/>
</dbReference>
<feature type="transmembrane region" description="Helical" evidence="6">
    <location>
        <begin position="160"/>
        <end position="178"/>
    </location>
</feature>
<feature type="transmembrane region" description="Helical" evidence="6">
    <location>
        <begin position="218"/>
        <end position="239"/>
    </location>
</feature>
<feature type="domain" description="EamA" evidence="7">
    <location>
        <begin position="14"/>
        <end position="147"/>
    </location>
</feature>
<feature type="transmembrane region" description="Helical" evidence="6">
    <location>
        <begin position="135"/>
        <end position="154"/>
    </location>
</feature>
<dbReference type="EMBL" id="VBOT01000050">
    <property type="protein sequence ID" value="TMQ51947.1"/>
    <property type="molecule type" value="Genomic_DNA"/>
</dbReference>
<gene>
    <name evidence="8" type="ORF">E6K73_04265</name>
</gene>
<comment type="subcellular location">
    <subcellularLocation>
        <location evidence="1">Cell membrane</location>
        <topology evidence="1">Multi-pass membrane protein</topology>
    </subcellularLocation>
</comment>
<feature type="transmembrane region" description="Helical" evidence="6">
    <location>
        <begin position="38"/>
        <end position="58"/>
    </location>
</feature>
<dbReference type="PANTHER" id="PTHR42920">
    <property type="entry name" value="OS03G0707200 PROTEIN-RELATED"/>
    <property type="match status" value="1"/>
</dbReference>
<evidence type="ECO:0000313" key="9">
    <source>
        <dbReference type="Proteomes" id="UP000320184"/>
    </source>
</evidence>
<evidence type="ECO:0000259" key="7">
    <source>
        <dbReference type="Pfam" id="PF00892"/>
    </source>
</evidence>
<dbReference type="AlphaFoldDB" id="A0A538SKQ3"/>
<evidence type="ECO:0000256" key="5">
    <source>
        <dbReference type="ARBA" id="ARBA00023136"/>
    </source>
</evidence>
<comment type="caution">
    <text evidence="8">The sequence shown here is derived from an EMBL/GenBank/DDBJ whole genome shotgun (WGS) entry which is preliminary data.</text>
</comment>
<keyword evidence="2" id="KW-1003">Cell membrane</keyword>
<reference evidence="8 9" key="1">
    <citation type="journal article" date="2019" name="Nat. Microbiol.">
        <title>Mediterranean grassland soil C-N compound turnover is dependent on rainfall and depth, and is mediated by genomically divergent microorganisms.</title>
        <authorList>
            <person name="Diamond S."/>
            <person name="Andeer P.F."/>
            <person name="Li Z."/>
            <person name="Crits-Christoph A."/>
            <person name="Burstein D."/>
            <person name="Anantharaman K."/>
            <person name="Lane K.R."/>
            <person name="Thomas B.C."/>
            <person name="Pan C."/>
            <person name="Northen T.R."/>
            <person name="Banfield J.F."/>
        </authorList>
    </citation>
    <scope>NUCLEOTIDE SEQUENCE [LARGE SCALE GENOMIC DNA]</scope>
    <source>
        <strain evidence="8">WS_3</strain>
    </source>
</reference>
<dbReference type="Proteomes" id="UP000320184">
    <property type="component" value="Unassembled WGS sequence"/>
</dbReference>
<dbReference type="InterPro" id="IPR037185">
    <property type="entry name" value="EmrE-like"/>
</dbReference>
<evidence type="ECO:0000256" key="2">
    <source>
        <dbReference type="ARBA" id="ARBA00022475"/>
    </source>
</evidence>
<feature type="transmembrane region" description="Helical" evidence="6">
    <location>
        <begin position="78"/>
        <end position="97"/>
    </location>
</feature>
<feature type="transmembrane region" description="Helical" evidence="6">
    <location>
        <begin position="12"/>
        <end position="32"/>
    </location>
</feature>
<feature type="transmembrane region" description="Helical" evidence="6">
    <location>
        <begin position="275"/>
        <end position="293"/>
    </location>
</feature>
<dbReference type="GO" id="GO:0005886">
    <property type="term" value="C:plasma membrane"/>
    <property type="evidence" value="ECO:0007669"/>
    <property type="project" value="UniProtKB-SubCell"/>
</dbReference>
<proteinExistence type="predicted"/>
<evidence type="ECO:0000256" key="4">
    <source>
        <dbReference type="ARBA" id="ARBA00022989"/>
    </source>
</evidence>
<feature type="domain" description="EamA" evidence="7">
    <location>
        <begin position="160"/>
        <end position="292"/>
    </location>
</feature>
<keyword evidence="4 6" id="KW-1133">Transmembrane helix</keyword>
<organism evidence="8 9">
    <name type="scientific">Eiseniibacteriota bacterium</name>
    <dbReference type="NCBI Taxonomy" id="2212470"/>
    <lineage>
        <taxon>Bacteria</taxon>
        <taxon>Candidatus Eiseniibacteriota</taxon>
    </lineage>
</organism>
<evidence type="ECO:0000256" key="6">
    <source>
        <dbReference type="SAM" id="Phobius"/>
    </source>
</evidence>
<protein>
    <submittedName>
        <fullName evidence="8">DMT family transporter</fullName>
    </submittedName>
</protein>
<dbReference type="Gene3D" id="1.10.3730.20">
    <property type="match status" value="1"/>
</dbReference>
<keyword evidence="5 6" id="KW-0472">Membrane</keyword>
<evidence type="ECO:0000313" key="8">
    <source>
        <dbReference type="EMBL" id="TMQ51947.1"/>
    </source>
</evidence>
<evidence type="ECO:0000256" key="3">
    <source>
        <dbReference type="ARBA" id="ARBA00022692"/>
    </source>
</evidence>
<feature type="transmembrane region" description="Helical" evidence="6">
    <location>
        <begin position="190"/>
        <end position="212"/>
    </location>
</feature>
<evidence type="ECO:0000256" key="1">
    <source>
        <dbReference type="ARBA" id="ARBA00004651"/>
    </source>
</evidence>
<accession>A0A538SKQ3</accession>
<name>A0A538SKQ3_UNCEI</name>
<feature type="transmembrane region" description="Helical" evidence="6">
    <location>
        <begin position="103"/>
        <end position="123"/>
    </location>
</feature>
<keyword evidence="3 6" id="KW-0812">Transmembrane</keyword>
<dbReference type="InterPro" id="IPR051258">
    <property type="entry name" value="Diverse_Substrate_Transporter"/>
</dbReference>
<sequence>MSAPSRQARARIEVLLGALAFAASVPAGKLLLRDLPPLALSGGLYVAAGLFCSALLALGPHRAENRENRLQGRDWPWLISAVFLGGLLGPLALFQGLRWSSGYVTGLLLNFEAIFTVGLGALLSGERLGGRGSGGIALVIAGAIALSSAGEASAGATRPLGALLILGACACWALDNNFTQRISVRDARQIVAIKGLAGGAASLGLAVLLGQLGAWTSITGVSVALVGAVSYGLSIVLFIRGLRELGVMHTGALFALAPGLAALLSWVVLREPIHVAGLLALSAMTAGAILLATDVHEHLHTHEPLGHAHEHEHDAHHRHEHTPDELAQVPHAHWHRHEPLTHAHPHAHDVHHRHSH</sequence>
<feature type="transmembrane region" description="Helical" evidence="6">
    <location>
        <begin position="251"/>
        <end position="269"/>
    </location>
</feature>
<dbReference type="Pfam" id="PF00892">
    <property type="entry name" value="EamA"/>
    <property type="match status" value="2"/>
</dbReference>